<dbReference type="AlphaFoldDB" id="A0A8T0PMI8"/>
<keyword evidence="2" id="KW-1185">Reference proteome</keyword>
<name>A0A8T0PMI8_PANVG</name>
<evidence type="ECO:0000313" key="2">
    <source>
        <dbReference type="Proteomes" id="UP000823388"/>
    </source>
</evidence>
<comment type="caution">
    <text evidence="1">The sequence shown here is derived from an EMBL/GenBank/DDBJ whole genome shotgun (WGS) entry which is preliminary data.</text>
</comment>
<evidence type="ECO:0000313" key="1">
    <source>
        <dbReference type="EMBL" id="KAG2561809.1"/>
    </source>
</evidence>
<protein>
    <submittedName>
        <fullName evidence="1">Uncharacterized protein</fullName>
    </submittedName>
</protein>
<organism evidence="1 2">
    <name type="scientific">Panicum virgatum</name>
    <name type="common">Blackwell switchgrass</name>
    <dbReference type="NCBI Taxonomy" id="38727"/>
    <lineage>
        <taxon>Eukaryota</taxon>
        <taxon>Viridiplantae</taxon>
        <taxon>Streptophyta</taxon>
        <taxon>Embryophyta</taxon>
        <taxon>Tracheophyta</taxon>
        <taxon>Spermatophyta</taxon>
        <taxon>Magnoliopsida</taxon>
        <taxon>Liliopsida</taxon>
        <taxon>Poales</taxon>
        <taxon>Poaceae</taxon>
        <taxon>PACMAD clade</taxon>
        <taxon>Panicoideae</taxon>
        <taxon>Panicodae</taxon>
        <taxon>Paniceae</taxon>
        <taxon>Panicinae</taxon>
        <taxon>Panicum</taxon>
        <taxon>Panicum sect. Hiantes</taxon>
    </lineage>
</organism>
<gene>
    <name evidence="1" type="ORF">PVAP13_8KG123701</name>
</gene>
<sequence length="105" mass="11723">MGTSSSTSHSLQHQLGCAQECPMKFKPKQDMLQASIFVLTFFAFFNQSSSITITPFEGSHPVLVCRFVNFCHATKSGFNLFHLFLSWRLVNSIPITCLNSSITLS</sequence>
<dbReference type="Proteomes" id="UP000823388">
    <property type="component" value="Chromosome 8K"/>
</dbReference>
<reference evidence="1" key="1">
    <citation type="submission" date="2020-05" db="EMBL/GenBank/DDBJ databases">
        <title>WGS assembly of Panicum virgatum.</title>
        <authorList>
            <person name="Lovell J.T."/>
            <person name="Jenkins J."/>
            <person name="Shu S."/>
            <person name="Juenger T.E."/>
            <person name="Schmutz J."/>
        </authorList>
    </citation>
    <scope>NUCLEOTIDE SEQUENCE</scope>
    <source>
        <strain evidence="1">AP13</strain>
    </source>
</reference>
<dbReference type="EMBL" id="CM029051">
    <property type="protein sequence ID" value="KAG2561809.1"/>
    <property type="molecule type" value="Genomic_DNA"/>
</dbReference>
<proteinExistence type="predicted"/>
<accession>A0A8T0PMI8</accession>